<name>A0A841I436_9DEIO</name>
<dbReference type="EMBL" id="JACHHG010000009">
    <property type="protein sequence ID" value="MBB6099158.1"/>
    <property type="molecule type" value="Genomic_DNA"/>
</dbReference>
<feature type="transmembrane region" description="Helical" evidence="1">
    <location>
        <begin position="144"/>
        <end position="163"/>
    </location>
</feature>
<feature type="transmembrane region" description="Helical" evidence="1">
    <location>
        <begin position="53"/>
        <end position="73"/>
    </location>
</feature>
<evidence type="ECO:0000256" key="1">
    <source>
        <dbReference type="SAM" id="Phobius"/>
    </source>
</evidence>
<accession>A0A841I436</accession>
<dbReference type="InterPro" id="IPR025671">
    <property type="entry name" value="HXXEE"/>
</dbReference>
<proteinExistence type="predicted"/>
<sequence length="183" mass="19578">MLPEMPALPDFNVALWLFAAAVTAHNLEEALWLPAWSRRHAVRLAPPVGDAEFRLAVTVLTLLLYVLAGWATRSGPLSVAAYLACGYAFAMAGNALVPHAAGSVLLRTPMPGVLSGLLLVLPSSLLVLRAALEERWVLPGPLAWSAPLCALALLASLPALFALGRRILRARPQTAVRPRSKRL</sequence>
<dbReference type="RefSeq" id="WP_183987903.1">
    <property type="nucleotide sequence ID" value="NZ_JACHHG010000009.1"/>
</dbReference>
<keyword evidence="3" id="KW-1185">Reference proteome</keyword>
<keyword evidence="1" id="KW-0812">Transmembrane</keyword>
<reference evidence="2 3" key="1">
    <citation type="submission" date="2020-08" db="EMBL/GenBank/DDBJ databases">
        <title>Genomic Encyclopedia of Type Strains, Phase IV (KMG-IV): sequencing the most valuable type-strain genomes for metagenomic binning, comparative biology and taxonomic classification.</title>
        <authorList>
            <person name="Goeker M."/>
        </authorList>
    </citation>
    <scope>NUCLEOTIDE SEQUENCE [LARGE SCALE GENOMIC DNA]</scope>
    <source>
        <strain evidence="2 3">DSM 21458</strain>
    </source>
</reference>
<feature type="transmembrane region" description="Helical" evidence="1">
    <location>
        <begin position="79"/>
        <end position="101"/>
    </location>
</feature>
<protein>
    <recommendedName>
        <fullName evidence="4">HXXEE domain-containing protein</fullName>
    </recommendedName>
</protein>
<evidence type="ECO:0008006" key="4">
    <source>
        <dbReference type="Google" id="ProtNLM"/>
    </source>
</evidence>
<feature type="transmembrane region" description="Helical" evidence="1">
    <location>
        <begin position="113"/>
        <end position="132"/>
    </location>
</feature>
<keyword evidence="1" id="KW-0472">Membrane</keyword>
<feature type="transmembrane region" description="Helical" evidence="1">
    <location>
        <begin position="13"/>
        <end position="33"/>
    </location>
</feature>
<keyword evidence="1" id="KW-1133">Transmembrane helix</keyword>
<evidence type="ECO:0000313" key="3">
    <source>
        <dbReference type="Proteomes" id="UP000569951"/>
    </source>
</evidence>
<gene>
    <name evidence="2" type="ORF">HNR42_002594</name>
</gene>
<dbReference type="AlphaFoldDB" id="A0A841I436"/>
<organism evidence="2 3">
    <name type="scientific">Deinobacterium chartae</name>
    <dbReference type="NCBI Taxonomy" id="521158"/>
    <lineage>
        <taxon>Bacteria</taxon>
        <taxon>Thermotogati</taxon>
        <taxon>Deinococcota</taxon>
        <taxon>Deinococci</taxon>
        <taxon>Deinococcales</taxon>
        <taxon>Deinococcaceae</taxon>
        <taxon>Deinobacterium</taxon>
    </lineage>
</organism>
<comment type="caution">
    <text evidence="2">The sequence shown here is derived from an EMBL/GenBank/DDBJ whole genome shotgun (WGS) entry which is preliminary data.</text>
</comment>
<dbReference type="Pfam" id="PF13787">
    <property type="entry name" value="HXXEE"/>
    <property type="match status" value="1"/>
</dbReference>
<evidence type="ECO:0000313" key="2">
    <source>
        <dbReference type="EMBL" id="MBB6099158.1"/>
    </source>
</evidence>
<dbReference type="Proteomes" id="UP000569951">
    <property type="component" value="Unassembled WGS sequence"/>
</dbReference>